<accession>A0ABW2UKZ6</accession>
<dbReference type="Proteomes" id="UP001596516">
    <property type="component" value="Unassembled WGS sequence"/>
</dbReference>
<dbReference type="PANTHER" id="PTHR32071:SF21">
    <property type="entry name" value="TRANSCRIPTIONAL REGULATORY PROTEIN FLGR"/>
    <property type="match status" value="1"/>
</dbReference>
<evidence type="ECO:0000256" key="5">
    <source>
        <dbReference type="ARBA" id="ARBA00023159"/>
    </source>
</evidence>
<dbReference type="CDD" id="cd00009">
    <property type="entry name" value="AAA"/>
    <property type="match status" value="1"/>
</dbReference>
<keyword evidence="2" id="KW-0067">ATP-binding</keyword>
<keyword evidence="9" id="KW-1185">Reference proteome</keyword>
<dbReference type="InterPro" id="IPR025944">
    <property type="entry name" value="Sigma_54_int_dom_CS"/>
</dbReference>
<feature type="domain" description="Sigma-54 factor interaction" evidence="7">
    <location>
        <begin position="116"/>
        <end position="344"/>
    </location>
</feature>
<gene>
    <name evidence="8" type="ORF">ACFQXB_11870</name>
</gene>
<dbReference type="Gene3D" id="3.40.50.300">
    <property type="entry name" value="P-loop containing nucleotide triphosphate hydrolases"/>
    <property type="match status" value="1"/>
</dbReference>
<organism evidence="8 9">
    <name type="scientific">Plastorhodobacter daqingensis</name>
    <dbReference type="NCBI Taxonomy" id="1387281"/>
    <lineage>
        <taxon>Bacteria</taxon>
        <taxon>Pseudomonadati</taxon>
        <taxon>Pseudomonadota</taxon>
        <taxon>Alphaproteobacteria</taxon>
        <taxon>Rhodobacterales</taxon>
        <taxon>Paracoccaceae</taxon>
        <taxon>Plastorhodobacter</taxon>
    </lineage>
</organism>
<evidence type="ECO:0000256" key="6">
    <source>
        <dbReference type="ARBA" id="ARBA00023163"/>
    </source>
</evidence>
<dbReference type="InterPro" id="IPR058031">
    <property type="entry name" value="AAA_lid_NorR"/>
</dbReference>
<evidence type="ECO:0000313" key="8">
    <source>
        <dbReference type="EMBL" id="MFC7704893.1"/>
    </source>
</evidence>
<dbReference type="PANTHER" id="PTHR32071">
    <property type="entry name" value="TRANSCRIPTIONAL REGULATORY PROTEIN"/>
    <property type="match status" value="1"/>
</dbReference>
<keyword evidence="3" id="KW-0805">Transcription regulation</keyword>
<dbReference type="PROSITE" id="PS00688">
    <property type="entry name" value="SIGMA54_INTERACT_3"/>
    <property type="match status" value="1"/>
</dbReference>
<protein>
    <submittedName>
        <fullName evidence="8">Sigma-54 interaction domain-containing protein</fullName>
    </submittedName>
</protein>
<keyword evidence="5" id="KW-0010">Activator</keyword>
<dbReference type="InterPro" id="IPR027417">
    <property type="entry name" value="P-loop_NTPase"/>
</dbReference>
<comment type="caution">
    <text evidence="8">The sequence shown here is derived from an EMBL/GenBank/DDBJ whole genome shotgun (WGS) entry which is preliminary data.</text>
</comment>
<evidence type="ECO:0000256" key="4">
    <source>
        <dbReference type="ARBA" id="ARBA00023125"/>
    </source>
</evidence>
<sequence length="385" mass="41232">MTGIHVDTTAFAAAAALTALLSRRRLVQETHPGVLVCSAACERALGGTTQVIERARAQQARHIIIVSEGAELPGVHSREMGGRLIRYGLGTPGCTPLRDGDLLMLADLVAAPCEAMVSCDERTGQLLDLVARVAAADVTVLINGPTGSGKEVLARTIHLRSARAAQPFVAINCAAIPENMLEAMLFGHEKGAFTGAATANKGIFRAAEGGTLLLDEISEMPLGLQAKILRVLQERRVTPLGAQKEVPVDVRLVATTNRDMGREVRENRFREDLFYRLNVFPLTTLPLAARPDDILPLAVSLLRRHCPEDRDLPRLDPAAADLLLSHSWPGNVRELENVMQRALVLCSGGRIGAADIILDPGISLSLAPALPPAMLPRQPERATAS</sequence>
<evidence type="ECO:0000259" key="7">
    <source>
        <dbReference type="PROSITE" id="PS50045"/>
    </source>
</evidence>
<dbReference type="PROSITE" id="PS50045">
    <property type="entry name" value="SIGMA54_INTERACT_4"/>
    <property type="match status" value="1"/>
</dbReference>
<keyword evidence="1" id="KW-0547">Nucleotide-binding</keyword>
<dbReference type="RefSeq" id="WP_377403800.1">
    <property type="nucleotide sequence ID" value="NZ_JBHTFQ010000006.1"/>
</dbReference>
<dbReference type="InterPro" id="IPR025943">
    <property type="entry name" value="Sigma_54_int_dom_ATP-bd_2"/>
</dbReference>
<dbReference type="Pfam" id="PF25601">
    <property type="entry name" value="AAA_lid_14"/>
    <property type="match status" value="1"/>
</dbReference>
<dbReference type="InterPro" id="IPR003593">
    <property type="entry name" value="AAA+_ATPase"/>
</dbReference>
<dbReference type="SMART" id="SM00382">
    <property type="entry name" value="AAA"/>
    <property type="match status" value="1"/>
</dbReference>
<dbReference type="InterPro" id="IPR002078">
    <property type="entry name" value="Sigma_54_int"/>
</dbReference>
<evidence type="ECO:0000256" key="2">
    <source>
        <dbReference type="ARBA" id="ARBA00022840"/>
    </source>
</evidence>
<evidence type="ECO:0000313" key="9">
    <source>
        <dbReference type="Proteomes" id="UP001596516"/>
    </source>
</evidence>
<evidence type="ECO:0000256" key="3">
    <source>
        <dbReference type="ARBA" id="ARBA00023015"/>
    </source>
</evidence>
<dbReference type="EMBL" id="JBHTFQ010000006">
    <property type="protein sequence ID" value="MFC7704893.1"/>
    <property type="molecule type" value="Genomic_DNA"/>
</dbReference>
<keyword evidence="6" id="KW-0804">Transcription</keyword>
<dbReference type="Gene3D" id="1.10.8.60">
    <property type="match status" value="1"/>
</dbReference>
<proteinExistence type="predicted"/>
<dbReference type="SUPFAM" id="SSF52540">
    <property type="entry name" value="P-loop containing nucleoside triphosphate hydrolases"/>
    <property type="match status" value="1"/>
</dbReference>
<keyword evidence="4" id="KW-0238">DNA-binding</keyword>
<reference evidence="9" key="1">
    <citation type="journal article" date="2019" name="Int. J. Syst. Evol. Microbiol.">
        <title>The Global Catalogue of Microorganisms (GCM) 10K type strain sequencing project: providing services to taxonomists for standard genome sequencing and annotation.</title>
        <authorList>
            <consortium name="The Broad Institute Genomics Platform"/>
            <consortium name="The Broad Institute Genome Sequencing Center for Infectious Disease"/>
            <person name="Wu L."/>
            <person name="Ma J."/>
        </authorList>
    </citation>
    <scope>NUCLEOTIDE SEQUENCE [LARGE SCALE GENOMIC DNA]</scope>
    <source>
        <strain evidence="9">CGMCC 1.12750</strain>
    </source>
</reference>
<name>A0ABW2UKZ6_9RHOB</name>
<dbReference type="Pfam" id="PF00158">
    <property type="entry name" value="Sigma54_activat"/>
    <property type="match status" value="1"/>
</dbReference>
<evidence type="ECO:0000256" key="1">
    <source>
        <dbReference type="ARBA" id="ARBA00022741"/>
    </source>
</evidence>
<dbReference type="PROSITE" id="PS00676">
    <property type="entry name" value="SIGMA54_INTERACT_2"/>
    <property type="match status" value="1"/>
</dbReference>